<dbReference type="PROSITE" id="PS51257">
    <property type="entry name" value="PROKAR_LIPOPROTEIN"/>
    <property type="match status" value="1"/>
</dbReference>
<keyword evidence="6" id="KW-1185">Reference proteome</keyword>
<comment type="caution">
    <text evidence="5">The sequence shown here is derived from an EMBL/GenBank/DDBJ whole genome shotgun (WGS) entry which is preliminary data.</text>
</comment>
<gene>
    <name evidence="5" type="ORF">U1T56_00100</name>
</gene>
<dbReference type="Gene3D" id="1.10.287.470">
    <property type="entry name" value="Helix hairpin bin"/>
    <property type="match status" value="3"/>
</dbReference>
<comment type="subcellular location">
    <subcellularLocation>
        <location evidence="1">Cell envelope</location>
    </subcellularLocation>
</comment>
<dbReference type="Proteomes" id="UP001375743">
    <property type="component" value="Unassembled WGS sequence"/>
</dbReference>
<dbReference type="InterPro" id="IPR059052">
    <property type="entry name" value="HH_YbhG-like"/>
</dbReference>
<dbReference type="SUPFAM" id="SSF111369">
    <property type="entry name" value="HlyD-like secretion proteins"/>
    <property type="match status" value="2"/>
</dbReference>
<proteinExistence type="predicted"/>
<dbReference type="InterPro" id="IPR050465">
    <property type="entry name" value="UPF0194_transport"/>
</dbReference>
<keyword evidence="2 3" id="KW-0175">Coiled coil</keyword>
<evidence type="ECO:0000259" key="4">
    <source>
        <dbReference type="Pfam" id="PF25881"/>
    </source>
</evidence>
<organism evidence="5 6">
    <name type="scientific">Benzoatithermus flavus</name>
    <dbReference type="NCBI Taxonomy" id="3108223"/>
    <lineage>
        <taxon>Bacteria</taxon>
        <taxon>Pseudomonadati</taxon>
        <taxon>Pseudomonadota</taxon>
        <taxon>Alphaproteobacteria</taxon>
        <taxon>Geminicoccales</taxon>
        <taxon>Geminicoccaceae</taxon>
        <taxon>Benzoatithermus</taxon>
    </lineage>
</organism>
<dbReference type="PANTHER" id="PTHR32347:SF23">
    <property type="entry name" value="BLL5650 PROTEIN"/>
    <property type="match status" value="1"/>
</dbReference>
<protein>
    <submittedName>
        <fullName evidence="5">HlyD family efflux transporter periplasmic adaptor subunit</fullName>
    </submittedName>
</protein>
<sequence length="314" mass="33360">MSRVAALFLILLLAACERQDGRWLQGYAEGEYLRLAAPEAGWVESLAVQRGDRVEAGAPLFALEAGRQRAAVREAEAGLARAEAQLADLKQGKRPEEIAEIEAELAQARATAAYAEQDLRRQEKLARSDVAAEARLDQARSAADAARARVAAMEAQLAAARLPARADQIAAASAAVESARAALAQARWQLDQRTVRAPAAALVEDTLRKPGEWVPAGGIVVSLLPPGNVKVRFFVPETALAGIRVGQRVGLRCDGCAAGLAGTVRYVAPEAEFTPPVIYSIGRREKLVFLVEAWPDEGVVLHPGQPVDVAVGTG</sequence>
<name>A0ABU8XKF2_9PROT</name>
<evidence type="ECO:0000313" key="6">
    <source>
        <dbReference type="Proteomes" id="UP001375743"/>
    </source>
</evidence>
<feature type="domain" description="YbhG-like alpha-helical hairpin" evidence="4">
    <location>
        <begin position="72"/>
        <end position="191"/>
    </location>
</feature>
<evidence type="ECO:0000313" key="5">
    <source>
        <dbReference type="EMBL" id="MEK0081536.1"/>
    </source>
</evidence>
<reference evidence="5 6" key="1">
    <citation type="submission" date="2024-01" db="EMBL/GenBank/DDBJ databases">
        <title>Multi-omics insights into the function and evolution of sodium benzoate biodegradation pathways in Benzoatithermus flavus gen. nov., sp. nov. from hot spring.</title>
        <authorList>
            <person name="Hu C.-J."/>
            <person name="Li W.-J."/>
        </authorList>
    </citation>
    <scope>NUCLEOTIDE SEQUENCE [LARGE SCALE GENOMIC DNA]</scope>
    <source>
        <strain evidence="5 6">SYSU G07066</strain>
    </source>
</reference>
<dbReference type="Gene3D" id="2.40.30.170">
    <property type="match status" value="1"/>
</dbReference>
<dbReference type="Pfam" id="PF25881">
    <property type="entry name" value="HH_YBHG"/>
    <property type="match status" value="1"/>
</dbReference>
<evidence type="ECO:0000256" key="3">
    <source>
        <dbReference type="SAM" id="Coils"/>
    </source>
</evidence>
<dbReference type="Gene3D" id="2.40.50.100">
    <property type="match status" value="2"/>
</dbReference>
<feature type="coiled-coil region" evidence="3">
    <location>
        <begin position="72"/>
        <end position="156"/>
    </location>
</feature>
<accession>A0ABU8XKF2</accession>
<dbReference type="PANTHER" id="PTHR32347">
    <property type="entry name" value="EFFLUX SYSTEM COMPONENT YKNX-RELATED"/>
    <property type="match status" value="1"/>
</dbReference>
<dbReference type="RefSeq" id="WP_418157390.1">
    <property type="nucleotide sequence ID" value="NZ_JBBLZC010000001.1"/>
</dbReference>
<evidence type="ECO:0000256" key="1">
    <source>
        <dbReference type="ARBA" id="ARBA00004196"/>
    </source>
</evidence>
<evidence type="ECO:0000256" key="2">
    <source>
        <dbReference type="ARBA" id="ARBA00023054"/>
    </source>
</evidence>
<dbReference type="EMBL" id="JBBLZC010000001">
    <property type="protein sequence ID" value="MEK0081536.1"/>
    <property type="molecule type" value="Genomic_DNA"/>
</dbReference>